<dbReference type="AlphaFoldDB" id="Q9XB35"/>
<accession>Q9XB35</accession>
<dbReference type="EMBL" id="Y17716">
    <property type="protein sequence ID" value="CAB42624.1"/>
    <property type="molecule type" value="Genomic_DNA"/>
</dbReference>
<organism evidence="2">
    <name type="scientific">Klebsiella oxytoca</name>
    <dbReference type="NCBI Taxonomy" id="571"/>
    <lineage>
        <taxon>Bacteria</taxon>
        <taxon>Pseudomonadati</taxon>
        <taxon>Pseudomonadota</taxon>
        <taxon>Gammaproteobacteria</taxon>
        <taxon>Enterobacterales</taxon>
        <taxon>Enterobacteriaceae</taxon>
        <taxon>Klebsiella/Raoultella group</taxon>
        <taxon>Klebsiella</taxon>
    </lineage>
</organism>
<geneLocation type="plasmid" evidence="2">
    <name>pTKH11</name>
</geneLocation>
<evidence type="ECO:0000313" key="2">
    <source>
        <dbReference type="EMBL" id="CAB42624.1"/>
    </source>
</evidence>
<proteinExistence type="predicted"/>
<reference evidence="2" key="1">
    <citation type="journal article" date="1999" name="Antimicrob. Agents Chemother.">
        <title>Characterization and nucleotide sequence of a Klebsiella oxytoca cryptic plasmid encoding a CMY-type beta-lactamase: confirmation that the plasmid-mediated cephamycinase originated from the Citrobacter freundii AmpC beta-lactamase.</title>
        <authorList>
            <person name="Wu S.W."/>
            <person name="Dornbusch K."/>
            <person name="Kronvall G."/>
            <person name="Norgren M."/>
        </authorList>
    </citation>
    <scope>NUCLEOTIDE SEQUENCE</scope>
    <source>
        <strain evidence="2">KH11</strain>
        <plasmid evidence="2">pTKH11</plasmid>
    </source>
</reference>
<evidence type="ECO:0000259" key="1">
    <source>
        <dbReference type="Pfam" id="PF22557"/>
    </source>
</evidence>
<dbReference type="Pfam" id="PF22557">
    <property type="entry name" value="DuOB"/>
    <property type="match status" value="1"/>
</dbReference>
<feature type="domain" description="Dual OB-containing" evidence="1">
    <location>
        <begin position="3"/>
        <end position="161"/>
    </location>
</feature>
<dbReference type="InterPro" id="IPR054335">
    <property type="entry name" value="DuOB_dom"/>
</dbReference>
<name>Q9XB35_KLEOX</name>
<keyword evidence="2" id="KW-0614">Plasmid</keyword>
<sequence>MTIEIIILANSIKHQACCVAGKTIAGEWVRIVADSSGKELTKEQASITNPYGTFLVKPLQKVLLNLTKHAPLLNQPENYINDPKSGWTQNFNLKFEDLSKYTDKPNSLWGDNNDRIPYADITSSKIKIDSSLYLIEAKKATAYLNTYGKRRVSFSYNGLPRFYVSTSKSIIKALINMHSFEIQLSPIG</sequence>
<protein>
    <recommendedName>
        <fullName evidence="1">Dual OB-containing domain-containing protein</fullName>
    </recommendedName>
</protein>